<dbReference type="Gene3D" id="2.40.320.10">
    <property type="entry name" value="Hypothetical Protein Pfu-838710-001"/>
    <property type="match status" value="1"/>
</dbReference>
<dbReference type="GO" id="GO:0035091">
    <property type="term" value="F:phosphatidylinositol binding"/>
    <property type="evidence" value="ECO:0007669"/>
    <property type="project" value="TreeGrafter"/>
</dbReference>
<dbReference type="AlphaFoldDB" id="A0A1F4VCX3"/>
<dbReference type="InterPro" id="IPR053227">
    <property type="entry name" value="TRPL-trafficking_regulator"/>
</dbReference>
<dbReference type="GO" id="GO:0005525">
    <property type="term" value="F:GTP binding"/>
    <property type="evidence" value="ECO:0007669"/>
    <property type="project" value="TreeGrafter"/>
</dbReference>
<accession>A0A1F4VCX3</accession>
<dbReference type="PANTHER" id="PTHR34932">
    <property type="entry name" value="TRPL TRANSLOCATION DEFECT PROTEIN 14"/>
    <property type="match status" value="1"/>
</dbReference>
<evidence type="ECO:0000259" key="1">
    <source>
        <dbReference type="Pfam" id="PF13521"/>
    </source>
</evidence>
<dbReference type="Gene3D" id="3.40.50.300">
    <property type="entry name" value="P-loop containing nucleotide triphosphate hydrolases"/>
    <property type="match status" value="1"/>
</dbReference>
<dbReference type="PANTHER" id="PTHR34932:SF1">
    <property type="entry name" value="TRPL TRANSLOCATION DEFECT PROTEIN 14"/>
    <property type="match status" value="1"/>
</dbReference>
<dbReference type="InterPro" id="IPR033469">
    <property type="entry name" value="CYTH-like_dom_sf"/>
</dbReference>
<dbReference type="EMBL" id="MEVC01000013">
    <property type="protein sequence ID" value="OGC54790.1"/>
    <property type="molecule type" value="Genomic_DNA"/>
</dbReference>
<comment type="caution">
    <text evidence="2">The sequence shown here is derived from an EMBL/GenBank/DDBJ whole genome shotgun (WGS) entry which is preliminary data.</text>
</comment>
<protein>
    <recommendedName>
        <fullName evidence="1">NadR/Ttd14 AAA domain-containing protein</fullName>
    </recommendedName>
</protein>
<dbReference type="GO" id="GO:0070300">
    <property type="term" value="F:phosphatidic acid binding"/>
    <property type="evidence" value="ECO:0007669"/>
    <property type="project" value="TreeGrafter"/>
</dbReference>
<dbReference type="STRING" id="1802619.A2797_00765"/>
<evidence type="ECO:0000313" key="2">
    <source>
        <dbReference type="EMBL" id="OGC54790.1"/>
    </source>
</evidence>
<feature type="domain" description="NadR/Ttd14 AAA" evidence="1">
    <location>
        <begin position="7"/>
        <end position="185"/>
    </location>
</feature>
<evidence type="ECO:0000313" key="3">
    <source>
        <dbReference type="Proteomes" id="UP000179005"/>
    </source>
</evidence>
<organism evidence="2 3">
    <name type="scientific">candidate division WWE3 bacterium RIFCSPHIGHO2_01_FULL_48_15</name>
    <dbReference type="NCBI Taxonomy" id="1802619"/>
    <lineage>
        <taxon>Bacteria</taxon>
        <taxon>Katanobacteria</taxon>
    </lineage>
</organism>
<gene>
    <name evidence="2" type="ORF">A2797_00765</name>
</gene>
<dbReference type="Pfam" id="PF13521">
    <property type="entry name" value="AAA_28"/>
    <property type="match status" value="1"/>
</dbReference>
<dbReference type="InterPro" id="IPR027417">
    <property type="entry name" value="P-loop_NTPase"/>
</dbReference>
<sequence length="381" mass="43547">MEGKIPRIVLTGGPCAGKSTALSILRQKLPEFGYSVFIVPEVATLISEKGIKIGEIMVRSDLVSQFERHVLQTQLALEGIWEKFALTQPGDKKVLICDRGAMDIASYVDWSVFLALAGDLGFSIFDLRDRRYDAVFHLATAAEGAEEHYNLDNVARYENPQQARERDKKTLAAWDGHTYRRVIANVEGDRQISFAEKMNKLLAEVCQSLKIPVPLVEIEKKYLVDLGTDPAQLPVVPIVFEIKQTYLMSSQPEWERRVRERREVASGEMLYTYTEKKAVRPGVREQPERVITEKEYRDLLEQRDPNRMQIVKKRYAFWWSGQLFELDFISSPTQLVVLEAELTDEQSQLVLPPFIKRIKEVTDDERYTNARIAAGTCPGYG</sequence>
<proteinExistence type="predicted"/>
<dbReference type="SUPFAM" id="SSF52540">
    <property type="entry name" value="P-loop containing nucleoside triphosphate hydrolases"/>
    <property type="match status" value="1"/>
</dbReference>
<dbReference type="InterPro" id="IPR038727">
    <property type="entry name" value="NadR/Ttd14_AAA_dom"/>
</dbReference>
<name>A0A1F4VCX3_UNCKA</name>
<reference evidence="2 3" key="1">
    <citation type="journal article" date="2016" name="Nat. Commun.">
        <title>Thousands of microbial genomes shed light on interconnected biogeochemical processes in an aquifer system.</title>
        <authorList>
            <person name="Anantharaman K."/>
            <person name="Brown C.T."/>
            <person name="Hug L.A."/>
            <person name="Sharon I."/>
            <person name="Castelle C.J."/>
            <person name="Probst A.J."/>
            <person name="Thomas B.C."/>
            <person name="Singh A."/>
            <person name="Wilkins M.J."/>
            <person name="Karaoz U."/>
            <person name="Brodie E.L."/>
            <person name="Williams K.H."/>
            <person name="Hubbard S.S."/>
            <person name="Banfield J.F."/>
        </authorList>
    </citation>
    <scope>NUCLEOTIDE SEQUENCE [LARGE SCALE GENOMIC DNA]</scope>
</reference>
<dbReference type="Proteomes" id="UP000179005">
    <property type="component" value="Unassembled WGS sequence"/>
</dbReference>
<dbReference type="SUPFAM" id="SSF55154">
    <property type="entry name" value="CYTH-like phosphatases"/>
    <property type="match status" value="1"/>
</dbReference>